<comment type="caution">
    <text evidence="1">The sequence shown here is derived from an EMBL/GenBank/DDBJ whole genome shotgun (WGS) entry which is preliminary data.</text>
</comment>
<organism evidence="1 2">
    <name type="scientific">Cherax quadricarinatus</name>
    <name type="common">Australian red claw crayfish</name>
    <dbReference type="NCBI Taxonomy" id="27406"/>
    <lineage>
        <taxon>Eukaryota</taxon>
        <taxon>Metazoa</taxon>
        <taxon>Ecdysozoa</taxon>
        <taxon>Arthropoda</taxon>
        <taxon>Crustacea</taxon>
        <taxon>Multicrustacea</taxon>
        <taxon>Malacostraca</taxon>
        <taxon>Eumalacostraca</taxon>
        <taxon>Eucarida</taxon>
        <taxon>Decapoda</taxon>
        <taxon>Pleocyemata</taxon>
        <taxon>Astacidea</taxon>
        <taxon>Parastacoidea</taxon>
        <taxon>Parastacidae</taxon>
        <taxon>Cherax</taxon>
    </lineage>
</organism>
<sequence length="133" mass="15445">MPKYMQYSGCKSFQDFFGFFIKKCHHDKFILRNELLDWYFDYCEHEGVAAASPVNIGRTLSRMGIRADRRVGGHNGLDQQYAYSGLAWRDCPPDYCPEVIIEEGEENIDPLLLTYCYVPLMRLREGSLDVAME</sequence>
<evidence type="ECO:0008006" key="3">
    <source>
        <dbReference type="Google" id="ProtNLM"/>
    </source>
</evidence>
<protein>
    <recommendedName>
        <fullName evidence="3">DNA primase/nucleoside triphosphatase C-terminal domain-containing protein</fullName>
    </recommendedName>
</protein>
<proteinExistence type="predicted"/>
<dbReference type="EMBL" id="JARKIK010002824">
    <property type="protein sequence ID" value="KAK8719191.1"/>
    <property type="molecule type" value="Genomic_DNA"/>
</dbReference>
<accession>A0AAW0VQU9</accession>
<dbReference type="Proteomes" id="UP001445076">
    <property type="component" value="Unassembled WGS sequence"/>
</dbReference>
<keyword evidence="2" id="KW-1185">Reference proteome</keyword>
<name>A0AAW0VQU9_CHEQU</name>
<dbReference type="AlphaFoldDB" id="A0AAW0VQU9"/>
<evidence type="ECO:0000313" key="2">
    <source>
        <dbReference type="Proteomes" id="UP001445076"/>
    </source>
</evidence>
<evidence type="ECO:0000313" key="1">
    <source>
        <dbReference type="EMBL" id="KAK8719191.1"/>
    </source>
</evidence>
<gene>
    <name evidence="1" type="ORF">OTU49_017510</name>
</gene>
<reference evidence="1 2" key="1">
    <citation type="journal article" date="2024" name="BMC Genomics">
        <title>Genome assembly of redclaw crayfish (Cherax quadricarinatus) provides insights into its immune adaptation and hypoxia tolerance.</title>
        <authorList>
            <person name="Liu Z."/>
            <person name="Zheng J."/>
            <person name="Li H."/>
            <person name="Fang K."/>
            <person name="Wang S."/>
            <person name="He J."/>
            <person name="Zhou D."/>
            <person name="Weng S."/>
            <person name="Chi M."/>
            <person name="Gu Z."/>
            <person name="He J."/>
            <person name="Li F."/>
            <person name="Wang M."/>
        </authorList>
    </citation>
    <scope>NUCLEOTIDE SEQUENCE [LARGE SCALE GENOMIC DNA]</scope>
    <source>
        <strain evidence="1">ZL_2023a</strain>
    </source>
</reference>